<dbReference type="Proteomes" id="UP000292447">
    <property type="component" value="Chromosome IV"/>
</dbReference>
<evidence type="ECO:0000313" key="3">
    <source>
        <dbReference type="EMBL" id="QBM89442.1"/>
    </source>
</evidence>
<name>A0A4P6XPN2_9ASCO</name>
<keyword evidence="1" id="KW-0812">Transmembrane</keyword>
<feature type="chain" id="PRO_5021001324" evidence="2">
    <location>
        <begin position="16"/>
        <end position="97"/>
    </location>
</feature>
<evidence type="ECO:0000256" key="1">
    <source>
        <dbReference type="SAM" id="Phobius"/>
    </source>
</evidence>
<keyword evidence="2" id="KW-0732">Signal</keyword>
<dbReference type="EMBL" id="CP034459">
    <property type="protein sequence ID" value="QBM89442.1"/>
    <property type="molecule type" value="Genomic_DNA"/>
</dbReference>
<organism evidence="3 4">
    <name type="scientific">Metschnikowia aff. pulcherrima</name>
    <dbReference type="NCBI Taxonomy" id="2163413"/>
    <lineage>
        <taxon>Eukaryota</taxon>
        <taxon>Fungi</taxon>
        <taxon>Dikarya</taxon>
        <taxon>Ascomycota</taxon>
        <taxon>Saccharomycotina</taxon>
        <taxon>Pichiomycetes</taxon>
        <taxon>Metschnikowiaceae</taxon>
        <taxon>Metschnikowia</taxon>
    </lineage>
</organism>
<evidence type="ECO:0000256" key="2">
    <source>
        <dbReference type="SAM" id="SignalP"/>
    </source>
</evidence>
<feature type="signal peptide" evidence="2">
    <location>
        <begin position="1"/>
        <end position="15"/>
    </location>
</feature>
<protein>
    <submittedName>
        <fullName evidence="3">Uncharacterized protein</fullName>
    </submittedName>
</protein>
<accession>A0A4P6XPN2</accession>
<gene>
    <name evidence="3" type="ORF">METSCH_D05140</name>
</gene>
<dbReference type="AlphaFoldDB" id="A0A4P6XPN2"/>
<dbReference type="PANTHER" id="PTHR36854">
    <property type="entry name" value="CHROMOSOME 9, WHOLE GENOME SHOTGUN SEQUENCE"/>
    <property type="match status" value="1"/>
</dbReference>
<evidence type="ECO:0000313" key="4">
    <source>
        <dbReference type="Proteomes" id="UP000292447"/>
    </source>
</evidence>
<sequence>MKILTLLSLFTFALGFQHYCKCQCNEQLLVEKIDQCDQCTKEWCLQQNASLCLPEKTTDSMIISCFQNESRKEQAIVYAFILAIVVLLGKLVLPSRG</sequence>
<proteinExistence type="predicted"/>
<reference evidence="4" key="1">
    <citation type="submission" date="2019-03" db="EMBL/GenBank/DDBJ databases">
        <title>Snf2 controls pulcherriminic acid biosynthesis and connects pigmentation and antifungal activity of the yeast Metschnikowia pulcherrima.</title>
        <authorList>
            <person name="Gore-Lloyd D."/>
            <person name="Sumann I."/>
            <person name="Brachmann A.O."/>
            <person name="Schneeberger K."/>
            <person name="Ortiz-Merino R.A."/>
            <person name="Moreno-Beltran M."/>
            <person name="Schlaefli M."/>
            <person name="Kirner P."/>
            <person name="Santos Kron A."/>
            <person name="Wolfe K.H."/>
            <person name="Piel J."/>
            <person name="Ahrens C.H."/>
            <person name="Henk D."/>
            <person name="Freimoser F.M."/>
        </authorList>
    </citation>
    <scope>NUCLEOTIDE SEQUENCE [LARGE SCALE GENOMIC DNA]</scope>
    <source>
        <strain evidence="4">APC 1.2</strain>
    </source>
</reference>
<keyword evidence="4" id="KW-1185">Reference proteome</keyword>
<dbReference type="PANTHER" id="PTHR36854:SF1">
    <property type="entry name" value="TRANSMEMBRANE PROTEIN"/>
    <property type="match status" value="1"/>
</dbReference>
<feature type="transmembrane region" description="Helical" evidence="1">
    <location>
        <begin position="75"/>
        <end position="93"/>
    </location>
</feature>
<keyword evidence="1" id="KW-1133">Transmembrane helix</keyword>
<keyword evidence="1" id="KW-0472">Membrane</keyword>